<accession>A0ABR7QE84</accession>
<dbReference type="Gene3D" id="2.60.120.620">
    <property type="entry name" value="q2cbj1_9rhob like domain"/>
    <property type="match status" value="1"/>
</dbReference>
<proteinExistence type="predicted"/>
<evidence type="ECO:0008006" key="3">
    <source>
        <dbReference type="Google" id="ProtNLM"/>
    </source>
</evidence>
<protein>
    <recommendedName>
        <fullName evidence="3">Prolyl 4-hydroxylase alpha subunit Fe(2+) 2OG dioxygenase domain-containing protein</fullName>
    </recommendedName>
</protein>
<organism evidence="1 2">
    <name type="scientific">Kordia aestuariivivens</name>
    <dbReference type="NCBI Taxonomy" id="2759037"/>
    <lineage>
        <taxon>Bacteria</taxon>
        <taxon>Pseudomonadati</taxon>
        <taxon>Bacteroidota</taxon>
        <taxon>Flavobacteriia</taxon>
        <taxon>Flavobacteriales</taxon>
        <taxon>Flavobacteriaceae</taxon>
        <taxon>Kordia</taxon>
    </lineage>
</organism>
<evidence type="ECO:0000313" key="2">
    <source>
        <dbReference type="Proteomes" id="UP000619238"/>
    </source>
</evidence>
<evidence type="ECO:0000313" key="1">
    <source>
        <dbReference type="EMBL" id="MBC8756871.1"/>
    </source>
</evidence>
<comment type="caution">
    <text evidence="1">The sequence shown here is derived from an EMBL/GenBank/DDBJ whole genome shotgun (WGS) entry which is preliminary data.</text>
</comment>
<keyword evidence="2" id="KW-1185">Reference proteome</keyword>
<gene>
    <name evidence="1" type="ORF">H2O64_19515</name>
</gene>
<name>A0ABR7QE84_9FLAO</name>
<dbReference type="SUPFAM" id="SSF51197">
    <property type="entry name" value="Clavaminate synthase-like"/>
    <property type="match status" value="1"/>
</dbReference>
<dbReference type="Proteomes" id="UP000619238">
    <property type="component" value="Unassembled WGS sequence"/>
</dbReference>
<sequence>MKLIGKSYPKDNFKIFEDTHIPNLDIINDMFLGKEDSAPVYIVRNYIGHDSCEKLKNKFHEIIEKTNGGNRASDDFVEVSQIGATQFHKETRAFFDECIQTKEAVNNLVDSIYDYDDLNDFMLETSFREYLLQKDTHFGPAYHKGNYCNMFTARLWKDKKEEKFALNAHEDLAQLHFAKRDNFEISTVKHVVACNLCVENTENANLLLWNLFPDEACKKELGIELTGYPYPFSAIKDIDCLHLETQPGDLYFINANYIHAVEKKQKDSRITIGRFLGRSSQNRVVYWT</sequence>
<dbReference type="EMBL" id="JACGWS010000014">
    <property type="protein sequence ID" value="MBC8756871.1"/>
    <property type="molecule type" value="Genomic_DNA"/>
</dbReference>
<dbReference type="RefSeq" id="WP_187563911.1">
    <property type="nucleotide sequence ID" value="NZ_JACGWS010000014.1"/>
</dbReference>
<reference evidence="1 2" key="1">
    <citation type="submission" date="2020-07" db="EMBL/GenBank/DDBJ databases">
        <title>Description of Kordia aestuariivivens sp. nov., isolated from a tidal flat.</title>
        <authorList>
            <person name="Park S."/>
            <person name="Yoon J.-H."/>
        </authorList>
    </citation>
    <scope>NUCLEOTIDE SEQUENCE [LARGE SCALE GENOMIC DNA]</scope>
    <source>
        <strain evidence="1 2">YSTF-M3</strain>
    </source>
</reference>